<dbReference type="Proteomes" id="UP001307705">
    <property type="component" value="Unassembled WGS sequence"/>
</dbReference>
<keyword evidence="3" id="KW-0813">Transport</keyword>
<proteinExistence type="inferred from homology"/>
<evidence type="ECO:0000313" key="13">
    <source>
        <dbReference type="Proteomes" id="UP001307705"/>
    </source>
</evidence>
<evidence type="ECO:0000256" key="10">
    <source>
        <dbReference type="SAM" id="SignalP"/>
    </source>
</evidence>
<name>A0ABQ6Q4A3_9BACT</name>
<evidence type="ECO:0000259" key="11">
    <source>
        <dbReference type="PROSITE" id="PS52015"/>
    </source>
</evidence>
<evidence type="ECO:0000256" key="1">
    <source>
        <dbReference type="ARBA" id="ARBA00004383"/>
    </source>
</evidence>
<keyword evidence="8" id="KW-1133">Transmembrane helix</keyword>
<keyword evidence="5" id="KW-0997">Cell inner membrane</keyword>
<feature type="signal peptide" evidence="10">
    <location>
        <begin position="1"/>
        <end position="26"/>
    </location>
</feature>
<feature type="domain" description="TonB C-terminal" evidence="11">
    <location>
        <begin position="42"/>
        <end position="131"/>
    </location>
</feature>
<evidence type="ECO:0000256" key="8">
    <source>
        <dbReference type="ARBA" id="ARBA00022989"/>
    </source>
</evidence>
<keyword evidence="7" id="KW-0653">Protein transport</keyword>
<keyword evidence="4" id="KW-1003">Cell membrane</keyword>
<dbReference type="Gene3D" id="3.30.1150.10">
    <property type="match status" value="1"/>
</dbReference>
<evidence type="ECO:0000256" key="5">
    <source>
        <dbReference type="ARBA" id="ARBA00022519"/>
    </source>
</evidence>
<dbReference type="PROSITE" id="PS52015">
    <property type="entry name" value="TONB_CTD"/>
    <property type="match status" value="1"/>
</dbReference>
<protein>
    <recommendedName>
        <fullName evidence="11">TonB C-terminal domain-containing protein</fullName>
    </recommendedName>
</protein>
<gene>
    <name evidence="12" type="ORF">Ataiwa_32790</name>
</gene>
<dbReference type="PANTHER" id="PTHR33446:SF2">
    <property type="entry name" value="PROTEIN TONB"/>
    <property type="match status" value="1"/>
</dbReference>
<keyword evidence="13" id="KW-1185">Reference proteome</keyword>
<evidence type="ECO:0000256" key="2">
    <source>
        <dbReference type="ARBA" id="ARBA00006555"/>
    </source>
</evidence>
<dbReference type="PRINTS" id="PR01374">
    <property type="entry name" value="TONBPROTEIN"/>
</dbReference>
<dbReference type="NCBIfam" id="TIGR01352">
    <property type="entry name" value="tonB_Cterm"/>
    <property type="match status" value="1"/>
</dbReference>
<evidence type="ECO:0000256" key="7">
    <source>
        <dbReference type="ARBA" id="ARBA00022927"/>
    </source>
</evidence>
<reference evidence="12 13" key="1">
    <citation type="submission" date="2023-08" db="EMBL/GenBank/DDBJ databases">
        <title>Draft genome sequence of Algoriphagus taiwanensis.</title>
        <authorList>
            <person name="Takatani N."/>
            <person name="Hosokawa M."/>
            <person name="Sawabe T."/>
        </authorList>
    </citation>
    <scope>NUCLEOTIDE SEQUENCE [LARGE SCALE GENOMIC DNA]</scope>
    <source>
        <strain evidence="12 13">JCM 19755</strain>
    </source>
</reference>
<dbReference type="InterPro" id="IPR006260">
    <property type="entry name" value="TonB/TolA_C"/>
</dbReference>
<sequence>MKNKLIPSLFILICLILGLSSFEVKAQETIHKQVDEMPSPPGGMQGFTQYMIENLKYPEVAKEKGIEGMVVVAFVVKSDGSVENIEIIRGIGAGCDEEALRVVAESGKWTPGKKEGKAVNTQMTLPVQFKL</sequence>
<comment type="similarity">
    <text evidence="2">Belongs to the TonB family.</text>
</comment>
<keyword evidence="10" id="KW-0732">Signal</keyword>
<dbReference type="SUPFAM" id="SSF74653">
    <property type="entry name" value="TolA/TonB C-terminal domain"/>
    <property type="match status" value="1"/>
</dbReference>
<keyword evidence="6" id="KW-0812">Transmembrane</keyword>
<dbReference type="RefSeq" id="WP_338229832.1">
    <property type="nucleotide sequence ID" value="NZ_BTPE01000013.1"/>
</dbReference>
<evidence type="ECO:0000256" key="9">
    <source>
        <dbReference type="ARBA" id="ARBA00023136"/>
    </source>
</evidence>
<evidence type="ECO:0000256" key="6">
    <source>
        <dbReference type="ARBA" id="ARBA00022692"/>
    </source>
</evidence>
<dbReference type="EMBL" id="BTPE01000013">
    <property type="protein sequence ID" value="GMQ35006.1"/>
    <property type="molecule type" value="Genomic_DNA"/>
</dbReference>
<feature type="chain" id="PRO_5045869069" description="TonB C-terminal domain-containing protein" evidence="10">
    <location>
        <begin position="27"/>
        <end position="131"/>
    </location>
</feature>
<evidence type="ECO:0000313" key="12">
    <source>
        <dbReference type="EMBL" id="GMQ35006.1"/>
    </source>
</evidence>
<organism evidence="12 13">
    <name type="scientific">Algoriphagus taiwanensis</name>
    <dbReference type="NCBI Taxonomy" id="1445656"/>
    <lineage>
        <taxon>Bacteria</taxon>
        <taxon>Pseudomonadati</taxon>
        <taxon>Bacteroidota</taxon>
        <taxon>Cytophagia</taxon>
        <taxon>Cytophagales</taxon>
        <taxon>Cyclobacteriaceae</taxon>
        <taxon>Algoriphagus</taxon>
    </lineage>
</organism>
<comment type="caution">
    <text evidence="12">The sequence shown here is derived from an EMBL/GenBank/DDBJ whole genome shotgun (WGS) entry which is preliminary data.</text>
</comment>
<evidence type="ECO:0000256" key="3">
    <source>
        <dbReference type="ARBA" id="ARBA00022448"/>
    </source>
</evidence>
<keyword evidence="9" id="KW-0472">Membrane</keyword>
<comment type="subcellular location">
    <subcellularLocation>
        <location evidence="1">Cell inner membrane</location>
        <topology evidence="1">Single-pass membrane protein</topology>
        <orientation evidence="1">Periplasmic side</orientation>
    </subcellularLocation>
</comment>
<dbReference type="InterPro" id="IPR003538">
    <property type="entry name" value="TonB"/>
</dbReference>
<dbReference type="InterPro" id="IPR051045">
    <property type="entry name" value="TonB-dependent_transducer"/>
</dbReference>
<evidence type="ECO:0000256" key="4">
    <source>
        <dbReference type="ARBA" id="ARBA00022475"/>
    </source>
</evidence>
<dbReference type="InterPro" id="IPR037682">
    <property type="entry name" value="TonB_C"/>
</dbReference>
<dbReference type="Pfam" id="PF03544">
    <property type="entry name" value="TonB_C"/>
    <property type="match status" value="1"/>
</dbReference>
<accession>A0ABQ6Q4A3</accession>
<dbReference type="PANTHER" id="PTHR33446">
    <property type="entry name" value="PROTEIN TONB-RELATED"/>
    <property type="match status" value="1"/>
</dbReference>